<sequence>MRDGKMTLSKDEPEIAMLNRVTDLLVDEHTKNNEREILLYAKHQLEHHVYLPNLIWHLKNILTPLAIGSKLSPGMGKLYCDIVAGNIGKPGDLRSGIGIGAIYGGLSHGI</sequence>
<dbReference type="Proteomes" id="UP000309117">
    <property type="component" value="Unassembled WGS sequence"/>
</dbReference>
<dbReference type="GO" id="GO:0030153">
    <property type="term" value="P:bacteriocin immunity"/>
    <property type="evidence" value="ECO:0007669"/>
    <property type="project" value="InterPro"/>
</dbReference>
<accession>A0A4S2BML0</accession>
<dbReference type="AlphaFoldDB" id="A0A4S2BML0"/>
<comment type="caution">
    <text evidence="1">The sequence shown here is derived from an EMBL/GenBank/DDBJ whole genome shotgun (WGS) entry which is preliminary data.</text>
</comment>
<name>A0A4S2BML0_9LACO</name>
<evidence type="ECO:0000313" key="2">
    <source>
        <dbReference type="Proteomes" id="UP000309117"/>
    </source>
</evidence>
<gene>
    <name evidence="1" type="ORF">E5351_05210</name>
</gene>
<dbReference type="CDD" id="cd21059">
    <property type="entry name" value="LciA-like"/>
    <property type="match status" value="1"/>
</dbReference>
<reference evidence="1 2" key="1">
    <citation type="submission" date="2019-04" db="EMBL/GenBank/DDBJ databases">
        <title>Microbes associate with the intestines of laboratory mice.</title>
        <authorList>
            <person name="Navarre W."/>
            <person name="Wong E."/>
            <person name="Huang K."/>
            <person name="Tropini C."/>
            <person name="Ng K."/>
            <person name="Yu B."/>
        </authorList>
    </citation>
    <scope>NUCLEOTIDE SEQUENCE [LARGE SCALE GENOMIC DNA]</scope>
    <source>
        <strain evidence="1 2">NM61_E11</strain>
    </source>
</reference>
<proteinExistence type="predicted"/>
<protein>
    <submittedName>
        <fullName evidence="1">Bacteriocin immunity protein</fullName>
    </submittedName>
</protein>
<organism evidence="1 2">
    <name type="scientific">Lactobacillus intestinalis</name>
    <dbReference type="NCBI Taxonomy" id="151781"/>
    <lineage>
        <taxon>Bacteria</taxon>
        <taxon>Bacillati</taxon>
        <taxon>Bacillota</taxon>
        <taxon>Bacilli</taxon>
        <taxon>Lactobacillales</taxon>
        <taxon>Lactobacillaceae</taxon>
        <taxon>Lactobacillus</taxon>
    </lineage>
</organism>
<dbReference type="InterPro" id="IPR015046">
    <property type="entry name" value="LciA_Immunity-like"/>
</dbReference>
<dbReference type="Pfam" id="PF08951">
    <property type="entry name" value="EntA_Immun"/>
    <property type="match status" value="1"/>
</dbReference>
<evidence type="ECO:0000313" key="1">
    <source>
        <dbReference type="EMBL" id="TGY15552.1"/>
    </source>
</evidence>
<dbReference type="EMBL" id="SRYV01000008">
    <property type="protein sequence ID" value="TGY15552.1"/>
    <property type="molecule type" value="Genomic_DNA"/>
</dbReference>